<dbReference type="RefSeq" id="WP_267639059.1">
    <property type="nucleotide sequence ID" value="NZ_JAODIY010000048.1"/>
</dbReference>
<comment type="caution">
    <text evidence="1">The sequence shown here is derived from an EMBL/GenBank/DDBJ whole genome shotgun (WGS) entry which is preliminary data.</text>
</comment>
<name>A0ABD5XEA0_9EURY</name>
<dbReference type="AlphaFoldDB" id="A0ABD5XEA0"/>
<dbReference type="Proteomes" id="UP001596414">
    <property type="component" value="Unassembled WGS sequence"/>
</dbReference>
<protein>
    <submittedName>
        <fullName evidence="1">Uncharacterized protein</fullName>
    </submittedName>
</protein>
<evidence type="ECO:0000313" key="2">
    <source>
        <dbReference type="Proteomes" id="UP001596414"/>
    </source>
</evidence>
<evidence type="ECO:0000313" key="1">
    <source>
        <dbReference type="EMBL" id="MFC7127525.1"/>
    </source>
</evidence>
<gene>
    <name evidence="1" type="ORF">ACFQJ7_16125</name>
</gene>
<sequence length="42" mass="4500">MVSKKKLTAGIALFATVAYAVTRLKGSNEPVAPEEDIHVETN</sequence>
<reference evidence="1 2" key="1">
    <citation type="journal article" date="2014" name="Int. J. Syst. Evol. Microbiol.">
        <title>Complete genome sequence of Corynebacterium casei LMG S-19264T (=DSM 44701T), isolated from a smear-ripened cheese.</title>
        <authorList>
            <consortium name="US DOE Joint Genome Institute (JGI-PGF)"/>
            <person name="Walter F."/>
            <person name="Albersmeier A."/>
            <person name="Kalinowski J."/>
            <person name="Ruckert C."/>
        </authorList>
    </citation>
    <scope>NUCLEOTIDE SEQUENCE [LARGE SCALE GENOMIC DNA]</scope>
    <source>
        <strain evidence="1 2">CGMCC 4.7215</strain>
    </source>
</reference>
<dbReference type="EMBL" id="JBHSZQ010000050">
    <property type="protein sequence ID" value="MFC7127525.1"/>
    <property type="molecule type" value="Genomic_DNA"/>
</dbReference>
<organism evidence="1 2">
    <name type="scientific">Halovenus rubra</name>
    <dbReference type="NCBI Taxonomy" id="869890"/>
    <lineage>
        <taxon>Archaea</taxon>
        <taxon>Methanobacteriati</taxon>
        <taxon>Methanobacteriota</taxon>
        <taxon>Stenosarchaea group</taxon>
        <taxon>Halobacteria</taxon>
        <taxon>Halobacteriales</taxon>
        <taxon>Haloarculaceae</taxon>
        <taxon>Halovenus</taxon>
    </lineage>
</organism>
<accession>A0ABD5XEA0</accession>
<proteinExistence type="predicted"/>